<feature type="transmembrane region" description="Helical" evidence="1">
    <location>
        <begin position="62"/>
        <end position="81"/>
    </location>
</feature>
<name>A0A9P5N2C1_9AGAM</name>
<reference evidence="3" key="1">
    <citation type="submission" date="2019-10" db="EMBL/GenBank/DDBJ databases">
        <authorList>
            <consortium name="DOE Joint Genome Institute"/>
            <person name="Kuo A."/>
            <person name="Miyauchi S."/>
            <person name="Kiss E."/>
            <person name="Drula E."/>
            <person name="Kohler A."/>
            <person name="Sanchez-Garcia M."/>
            <person name="Andreopoulos B."/>
            <person name="Barry K.W."/>
            <person name="Bonito G."/>
            <person name="Buee M."/>
            <person name="Carver A."/>
            <person name="Chen C."/>
            <person name="Cichocki N."/>
            <person name="Clum A."/>
            <person name="Culley D."/>
            <person name="Crous P.W."/>
            <person name="Fauchery L."/>
            <person name="Girlanda M."/>
            <person name="Hayes R."/>
            <person name="Keri Z."/>
            <person name="LaButti K."/>
            <person name="Lipzen A."/>
            <person name="Lombard V."/>
            <person name="Magnuson J."/>
            <person name="Maillard F."/>
            <person name="Morin E."/>
            <person name="Murat C."/>
            <person name="Nolan M."/>
            <person name="Ohm R."/>
            <person name="Pangilinan J."/>
            <person name="Pereira M."/>
            <person name="Perotto S."/>
            <person name="Peter M."/>
            <person name="Riley R."/>
            <person name="Sitrit Y."/>
            <person name="Stielow B."/>
            <person name="Szollosi G."/>
            <person name="Zifcakova L."/>
            <person name="Stursova M."/>
            <person name="Spatafora J.W."/>
            <person name="Tedersoo L."/>
            <person name="Vaario L.-M."/>
            <person name="Yamada A."/>
            <person name="Yan M."/>
            <person name="Wang P."/>
            <person name="Xu J."/>
            <person name="Bruns T."/>
            <person name="Baldrian P."/>
            <person name="Vilgalys R."/>
            <person name="Henrissat B."/>
            <person name="Grigoriev I.V."/>
            <person name="Hibbett D."/>
            <person name="Nagy L.G."/>
            <person name="Martin F.M."/>
        </authorList>
    </citation>
    <scope>NUCLEOTIDE SEQUENCE</scope>
    <source>
        <strain evidence="3">Prilba</strain>
    </source>
</reference>
<organism evidence="3 4">
    <name type="scientific">Russula ochroleuca</name>
    <dbReference type="NCBI Taxonomy" id="152965"/>
    <lineage>
        <taxon>Eukaryota</taxon>
        <taxon>Fungi</taxon>
        <taxon>Dikarya</taxon>
        <taxon>Basidiomycota</taxon>
        <taxon>Agaricomycotina</taxon>
        <taxon>Agaricomycetes</taxon>
        <taxon>Russulales</taxon>
        <taxon>Russulaceae</taxon>
        <taxon>Russula</taxon>
    </lineage>
</organism>
<dbReference type="AlphaFoldDB" id="A0A9P5N2C1"/>
<dbReference type="InterPro" id="IPR056121">
    <property type="entry name" value="DUF7704"/>
</dbReference>
<keyword evidence="1" id="KW-0472">Membrane</keyword>
<dbReference type="Proteomes" id="UP000759537">
    <property type="component" value="Unassembled WGS sequence"/>
</dbReference>
<feature type="transmembrane region" description="Helical" evidence="1">
    <location>
        <begin position="12"/>
        <end position="32"/>
    </location>
</feature>
<evidence type="ECO:0000256" key="1">
    <source>
        <dbReference type="SAM" id="Phobius"/>
    </source>
</evidence>
<sequence length="179" mass="19916">MTVMGDGFPFPYRLFFLYMEPISALAGAYYAAIHPSDYLLDLVKPTQTDFNRAVLDTPTSMTLFQLANLYLLFALNEHLVLSSTSSPKTWRRLLFCLLVADLGHLATMIPAGTEIFWNVPKWNAMAWGSVGFVYVGASIRLCFLAGVGLGHHERRAARPDVLTRSMPSAPLDANLVQNF</sequence>
<proteinExistence type="predicted"/>
<feature type="domain" description="DUF7704" evidence="2">
    <location>
        <begin position="9"/>
        <end position="147"/>
    </location>
</feature>
<evidence type="ECO:0000313" key="4">
    <source>
        <dbReference type="Proteomes" id="UP000759537"/>
    </source>
</evidence>
<gene>
    <name evidence="3" type="ORF">DFH94DRAFT_791717</name>
</gene>
<dbReference type="EMBL" id="WHVB01000003">
    <property type="protein sequence ID" value="KAF8484596.1"/>
    <property type="molecule type" value="Genomic_DNA"/>
</dbReference>
<feature type="transmembrane region" description="Helical" evidence="1">
    <location>
        <begin position="93"/>
        <end position="112"/>
    </location>
</feature>
<protein>
    <recommendedName>
        <fullName evidence="2">DUF7704 domain-containing protein</fullName>
    </recommendedName>
</protein>
<evidence type="ECO:0000259" key="2">
    <source>
        <dbReference type="Pfam" id="PF24803"/>
    </source>
</evidence>
<feature type="transmembrane region" description="Helical" evidence="1">
    <location>
        <begin position="124"/>
        <end position="149"/>
    </location>
</feature>
<keyword evidence="1" id="KW-1133">Transmembrane helix</keyword>
<evidence type="ECO:0000313" key="3">
    <source>
        <dbReference type="EMBL" id="KAF8484596.1"/>
    </source>
</evidence>
<reference evidence="3" key="2">
    <citation type="journal article" date="2020" name="Nat. Commun.">
        <title>Large-scale genome sequencing of mycorrhizal fungi provides insights into the early evolution of symbiotic traits.</title>
        <authorList>
            <person name="Miyauchi S."/>
            <person name="Kiss E."/>
            <person name="Kuo A."/>
            <person name="Drula E."/>
            <person name="Kohler A."/>
            <person name="Sanchez-Garcia M."/>
            <person name="Morin E."/>
            <person name="Andreopoulos B."/>
            <person name="Barry K.W."/>
            <person name="Bonito G."/>
            <person name="Buee M."/>
            <person name="Carver A."/>
            <person name="Chen C."/>
            <person name="Cichocki N."/>
            <person name="Clum A."/>
            <person name="Culley D."/>
            <person name="Crous P.W."/>
            <person name="Fauchery L."/>
            <person name="Girlanda M."/>
            <person name="Hayes R.D."/>
            <person name="Keri Z."/>
            <person name="LaButti K."/>
            <person name="Lipzen A."/>
            <person name="Lombard V."/>
            <person name="Magnuson J."/>
            <person name="Maillard F."/>
            <person name="Murat C."/>
            <person name="Nolan M."/>
            <person name="Ohm R.A."/>
            <person name="Pangilinan J."/>
            <person name="Pereira M.F."/>
            <person name="Perotto S."/>
            <person name="Peter M."/>
            <person name="Pfister S."/>
            <person name="Riley R."/>
            <person name="Sitrit Y."/>
            <person name="Stielow J.B."/>
            <person name="Szollosi G."/>
            <person name="Zifcakova L."/>
            <person name="Stursova M."/>
            <person name="Spatafora J.W."/>
            <person name="Tedersoo L."/>
            <person name="Vaario L.M."/>
            <person name="Yamada A."/>
            <person name="Yan M."/>
            <person name="Wang P."/>
            <person name="Xu J."/>
            <person name="Bruns T."/>
            <person name="Baldrian P."/>
            <person name="Vilgalys R."/>
            <person name="Dunand C."/>
            <person name="Henrissat B."/>
            <person name="Grigoriev I.V."/>
            <person name="Hibbett D."/>
            <person name="Nagy L.G."/>
            <person name="Martin F.M."/>
        </authorList>
    </citation>
    <scope>NUCLEOTIDE SEQUENCE</scope>
    <source>
        <strain evidence="3">Prilba</strain>
    </source>
</reference>
<dbReference type="PANTHER" id="PTHR37019:SF1">
    <property type="entry name" value="EXPERA DOMAIN-CONTAINING PROTEIN"/>
    <property type="match status" value="1"/>
</dbReference>
<comment type="caution">
    <text evidence="3">The sequence shown here is derived from an EMBL/GenBank/DDBJ whole genome shotgun (WGS) entry which is preliminary data.</text>
</comment>
<keyword evidence="4" id="KW-1185">Reference proteome</keyword>
<keyword evidence="1" id="KW-0812">Transmembrane</keyword>
<dbReference type="Pfam" id="PF24803">
    <property type="entry name" value="DUF7704"/>
    <property type="match status" value="1"/>
</dbReference>
<accession>A0A9P5N2C1</accession>
<dbReference type="PANTHER" id="PTHR37019">
    <property type="entry name" value="CHROMOSOME 1, WHOLE GENOME SHOTGUN SEQUENCE"/>
    <property type="match status" value="1"/>
</dbReference>
<dbReference type="OrthoDB" id="5313995at2759"/>